<reference evidence="2 3" key="1">
    <citation type="submission" date="2024-01" db="EMBL/GenBank/DDBJ databases">
        <title>Genome assemblies of Stephania.</title>
        <authorList>
            <person name="Yang L."/>
        </authorList>
    </citation>
    <scope>NUCLEOTIDE SEQUENCE [LARGE SCALE GENOMIC DNA]</scope>
    <source>
        <strain evidence="2">QJT</strain>
        <tissue evidence="2">Leaf</tissue>
    </source>
</reference>
<protein>
    <submittedName>
        <fullName evidence="2">Uncharacterized protein</fullName>
    </submittedName>
</protein>
<evidence type="ECO:0000256" key="1">
    <source>
        <dbReference type="SAM" id="MobiDB-lite"/>
    </source>
</evidence>
<dbReference type="EMBL" id="JBBNAE010000016">
    <property type="protein sequence ID" value="KAK9081432.1"/>
    <property type="molecule type" value="Genomic_DNA"/>
</dbReference>
<name>A0AAP0HEB4_9MAGN</name>
<comment type="caution">
    <text evidence="2">The sequence shown here is derived from an EMBL/GenBank/DDBJ whole genome shotgun (WGS) entry which is preliminary data.</text>
</comment>
<feature type="region of interest" description="Disordered" evidence="1">
    <location>
        <begin position="106"/>
        <end position="149"/>
    </location>
</feature>
<feature type="compositionally biased region" description="Basic and acidic residues" evidence="1">
    <location>
        <begin position="133"/>
        <end position="149"/>
    </location>
</feature>
<dbReference type="Proteomes" id="UP001417504">
    <property type="component" value="Unassembled WGS sequence"/>
</dbReference>
<feature type="compositionally biased region" description="Low complexity" evidence="1">
    <location>
        <begin position="120"/>
        <end position="130"/>
    </location>
</feature>
<organism evidence="2 3">
    <name type="scientific">Stephania japonica</name>
    <dbReference type="NCBI Taxonomy" id="461633"/>
    <lineage>
        <taxon>Eukaryota</taxon>
        <taxon>Viridiplantae</taxon>
        <taxon>Streptophyta</taxon>
        <taxon>Embryophyta</taxon>
        <taxon>Tracheophyta</taxon>
        <taxon>Spermatophyta</taxon>
        <taxon>Magnoliopsida</taxon>
        <taxon>Ranunculales</taxon>
        <taxon>Menispermaceae</taxon>
        <taxon>Menispermoideae</taxon>
        <taxon>Cissampelideae</taxon>
        <taxon>Stephania</taxon>
    </lineage>
</organism>
<dbReference type="AlphaFoldDB" id="A0AAP0HEB4"/>
<proteinExistence type="predicted"/>
<evidence type="ECO:0000313" key="3">
    <source>
        <dbReference type="Proteomes" id="UP001417504"/>
    </source>
</evidence>
<keyword evidence="3" id="KW-1185">Reference proteome</keyword>
<gene>
    <name evidence="2" type="ORF">Sjap_026624</name>
</gene>
<sequence>MPTPEFQEGIAAFDEVWPHLLSEEQRRLELQREINPHVESQERGEAQAPSLEDFQRLLHAHESVAHTMTLICREVNTIPLGEFQGERLVEIAEELYGAERMGQIAESLQRDRRQSPFIKSSSGNSRNSGSQGAEKRNSGASGKGEHDRSEVAMVSAVRFVERIMPL</sequence>
<evidence type="ECO:0000313" key="2">
    <source>
        <dbReference type="EMBL" id="KAK9081432.1"/>
    </source>
</evidence>
<accession>A0AAP0HEB4</accession>